<accession>A0A1E1JW29</accession>
<reference evidence="3" key="1">
    <citation type="submission" date="2016-03" db="EMBL/GenBank/DDBJ databases">
        <authorList>
            <person name="Guldener U."/>
        </authorList>
    </citation>
    <scope>NUCLEOTIDE SEQUENCE [LARGE SCALE GENOMIC DNA]</scope>
    <source>
        <strain evidence="3">04CH-RAC-A.6.1</strain>
    </source>
</reference>
<evidence type="ECO:0000313" key="3">
    <source>
        <dbReference type="Proteomes" id="UP000178912"/>
    </source>
</evidence>
<name>A0A1E1JW29_9HELO</name>
<feature type="chain" id="PRO_5009445343" evidence="1">
    <location>
        <begin position="24"/>
        <end position="128"/>
    </location>
</feature>
<gene>
    <name evidence="2" type="ORF">RAG0_00201</name>
</gene>
<feature type="signal peptide" evidence="1">
    <location>
        <begin position="1"/>
        <end position="23"/>
    </location>
</feature>
<dbReference type="AlphaFoldDB" id="A0A1E1JW29"/>
<dbReference type="EMBL" id="FJUX01000001">
    <property type="protein sequence ID" value="CZS88454.1"/>
    <property type="molecule type" value="Genomic_DNA"/>
</dbReference>
<sequence length="128" mass="14619">MQAQNVMCCKAHAMLILSPLVLADSTDEAFQVGFAFSQTDTLFNPLHVNDYNHSFDDAEGPEKVCAERYHQLLDRELPEDGSRPVYSKNSFKRRMILELGTIQRAKNGPKTVLNSRYRAGINFFYYPP</sequence>
<protein>
    <submittedName>
        <fullName evidence="2">Uncharacterized protein</fullName>
    </submittedName>
</protein>
<proteinExistence type="predicted"/>
<evidence type="ECO:0000256" key="1">
    <source>
        <dbReference type="SAM" id="SignalP"/>
    </source>
</evidence>
<keyword evidence="3" id="KW-1185">Reference proteome</keyword>
<keyword evidence="1" id="KW-0732">Signal</keyword>
<organism evidence="2 3">
    <name type="scientific">Rhynchosporium agropyri</name>
    <dbReference type="NCBI Taxonomy" id="914238"/>
    <lineage>
        <taxon>Eukaryota</taxon>
        <taxon>Fungi</taxon>
        <taxon>Dikarya</taxon>
        <taxon>Ascomycota</taxon>
        <taxon>Pezizomycotina</taxon>
        <taxon>Leotiomycetes</taxon>
        <taxon>Helotiales</taxon>
        <taxon>Ploettnerulaceae</taxon>
        <taxon>Rhynchosporium</taxon>
    </lineage>
</organism>
<dbReference type="Proteomes" id="UP000178912">
    <property type="component" value="Unassembled WGS sequence"/>
</dbReference>
<evidence type="ECO:0000313" key="2">
    <source>
        <dbReference type="EMBL" id="CZS88454.1"/>
    </source>
</evidence>